<organism evidence="2 3">
    <name type="scientific">Rhynchophorus ferrugineus</name>
    <name type="common">Red palm weevil</name>
    <name type="synonym">Curculio ferrugineus</name>
    <dbReference type="NCBI Taxonomy" id="354439"/>
    <lineage>
        <taxon>Eukaryota</taxon>
        <taxon>Metazoa</taxon>
        <taxon>Ecdysozoa</taxon>
        <taxon>Arthropoda</taxon>
        <taxon>Hexapoda</taxon>
        <taxon>Insecta</taxon>
        <taxon>Pterygota</taxon>
        <taxon>Neoptera</taxon>
        <taxon>Endopterygota</taxon>
        <taxon>Coleoptera</taxon>
        <taxon>Polyphaga</taxon>
        <taxon>Cucujiformia</taxon>
        <taxon>Curculionidae</taxon>
        <taxon>Dryophthorinae</taxon>
        <taxon>Rhynchophorus</taxon>
    </lineage>
</organism>
<keyword evidence="3" id="KW-1185">Reference proteome</keyword>
<evidence type="ECO:0000313" key="2">
    <source>
        <dbReference type="EMBL" id="KAF7265985.1"/>
    </source>
</evidence>
<name>A0A834HP54_RHYFE</name>
<dbReference type="Proteomes" id="UP000625711">
    <property type="component" value="Unassembled WGS sequence"/>
</dbReference>
<feature type="region of interest" description="Disordered" evidence="1">
    <location>
        <begin position="231"/>
        <end position="265"/>
    </location>
</feature>
<feature type="compositionally biased region" description="Polar residues" evidence="1">
    <location>
        <begin position="1"/>
        <end position="33"/>
    </location>
</feature>
<feature type="compositionally biased region" description="Basic and acidic residues" evidence="1">
    <location>
        <begin position="308"/>
        <end position="332"/>
    </location>
</feature>
<sequence length="1176" mass="131133">MSSYRNYYDSSYGRSRTDSTSKNLPETRSTPSRIAQRYGGSYTSSLATTPTPGRAESRIKTDSLHPPVSYKSTLPRPGTRSRDPSPSVDKSDRTSASSNYLSPNRLYPRPYTRSNTSRESTISPTGSVSNLPRLGKRDDSTSGTLSKFERRSPLSKESSRSPSVSKEESLSSRYKSSREDISGGSQKYLNSRFLPKNSVERSYTAYTRPSTVRTHEVSRKNKELLGVLHAQHEQEKLSSRPASRCSSVSREDSVKKPSPEREKNQNVEMVTVKVCTRGTSPTLGTSTQHSFLRSRRIEVAKTIEKTVTRPKCNKENMVDKEMQSDRLDDSTRSSRFAGASRINATPWSSFLDMKFSSPNNKKGDKSKPDSVESPKSLSRTSSTRSISSEKDSKKVIKSKLTPPKQISDKKQLPPPIPKSESSGKGSLHSLNTPNKDFRKSVLNMNPDGSKKRIGRRSNSASSADSDNADPDATDISENLTSCRSYHKSSSGSKLPQKFSGDKQRGRRSPSSDVSVSSTTGPSSSEDDNKKVKNKIRSTSSSRTSMVLTTGDELPSDRSSKSTGIKQKTDGTRTETDAKKFLMRALAPVTNLFKANKNHANVEPVSDNQTDVVDHQEKVTWILDPSSDSTGEKTNAVQGIQSEPKCAKLILHRVECTDPNGWWGDRSETTTDNSELKQVSEPINMKYNDSSKVPKPIIIKQNLSGETAWWLDPNQSAPEGVTTYSDSIKPPFKHADSGEKAWWLEDENSATTDDNQTYSNWRAQEPTNQQTDQVNIQKPIMRPVQSGESPWWLEENNPQAPEGVFIYPSQVQEQQETQQQVNKAKIRPVDSGEIAWWMKKDGTPPEGVQNWSPNISSEQPPELKPKLRTVDSGEAPWWLNKEASPPEGIQTYSNWSSEQSNSSKLPRNDSGNATWWQENAKSTSDSTTAASKDHNKFTPTEFPERHQLRHIDSGERAWWLNDDDAPADTTEEPLPKPKFPITHQDSGERTWWMRENQDFDNQEVPLGDRASPEGLEMPKDTEGRLSPYDNVPSLRESEKKRAPSMFISKHQNIDDILGGVGQSWCHFTNNFFGYGDDGEEYKEIDAKEVIIHEGNGKKGDSNVHIPHKKLKVVVSSRNADLGSFSVCDRKVAIFSVKNSSVKVACGEIRRGNTDTTRKTKVGKTTAILCVFDKELVA</sequence>
<feature type="compositionally biased region" description="Basic and acidic residues" evidence="1">
    <location>
        <begin position="860"/>
        <end position="870"/>
    </location>
</feature>
<proteinExistence type="predicted"/>
<comment type="caution">
    <text evidence="2">The sequence shown here is derived from an EMBL/GenBank/DDBJ whole genome shotgun (WGS) entry which is preliminary data.</text>
</comment>
<dbReference type="OrthoDB" id="9806920at2759"/>
<feature type="region of interest" description="Disordered" evidence="1">
    <location>
        <begin position="964"/>
        <end position="983"/>
    </location>
</feature>
<accession>A0A834HP54</accession>
<feature type="compositionally biased region" description="Basic and acidic residues" evidence="1">
    <location>
        <begin position="930"/>
        <end position="940"/>
    </location>
</feature>
<feature type="compositionally biased region" description="Basic and acidic residues" evidence="1">
    <location>
        <begin position="249"/>
        <end position="265"/>
    </location>
</feature>
<feature type="region of interest" description="Disordered" evidence="1">
    <location>
        <begin position="1"/>
        <end position="193"/>
    </location>
</feature>
<feature type="compositionally biased region" description="Polar residues" evidence="1">
    <location>
        <begin position="112"/>
        <end position="130"/>
    </location>
</feature>
<gene>
    <name evidence="2" type="ORF">GWI33_020719</name>
</gene>
<feature type="compositionally biased region" description="Low complexity" evidence="1">
    <location>
        <begin position="892"/>
        <end position="902"/>
    </location>
</feature>
<feature type="compositionally biased region" description="Polar residues" evidence="1">
    <location>
        <begin position="419"/>
        <end position="434"/>
    </location>
</feature>
<feature type="compositionally biased region" description="Low complexity" evidence="1">
    <location>
        <begin position="373"/>
        <end position="386"/>
    </location>
</feature>
<feature type="compositionally biased region" description="Basic and acidic residues" evidence="1">
    <location>
        <begin position="361"/>
        <end position="372"/>
    </location>
</feature>
<feature type="compositionally biased region" description="Polar residues" evidence="1">
    <location>
        <begin position="536"/>
        <end position="547"/>
    </location>
</feature>
<reference evidence="2" key="1">
    <citation type="submission" date="2020-08" db="EMBL/GenBank/DDBJ databases">
        <title>Genome sequencing and assembly of the red palm weevil Rhynchophorus ferrugineus.</title>
        <authorList>
            <person name="Dias G.B."/>
            <person name="Bergman C.M."/>
            <person name="Manee M."/>
        </authorList>
    </citation>
    <scope>NUCLEOTIDE SEQUENCE</scope>
    <source>
        <strain evidence="2">AA-2017</strain>
        <tissue evidence="2">Whole larva</tissue>
    </source>
</reference>
<feature type="region of interest" description="Disordered" evidence="1">
    <location>
        <begin position="308"/>
        <end position="576"/>
    </location>
</feature>
<dbReference type="EMBL" id="JAACXV010014582">
    <property type="protein sequence ID" value="KAF7265985.1"/>
    <property type="molecule type" value="Genomic_DNA"/>
</dbReference>
<feature type="region of interest" description="Disordered" evidence="1">
    <location>
        <begin position="841"/>
        <end position="940"/>
    </location>
</feature>
<feature type="compositionally biased region" description="Polar residues" evidence="1">
    <location>
        <begin position="848"/>
        <end position="858"/>
    </location>
</feature>
<feature type="compositionally biased region" description="Low complexity" evidence="1">
    <location>
        <begin position="239"/>
        <end position="248"/>
    </location>
</feature>
<evidence type="ECO:0000313" key="3">
    <source>
        <dbReference type="Proteomes" id="UP000625711"/>
    </source>
</evidence>
<feature type="compositionally biased region" description="Low complexity" evidence="1">
    <location>
        <begin position="919"/>
        <end position="929"/>
    </location>
</feature>
<feature type="compositionally biased region" description="Basic and acidic residues" evidence="1">
    <location>
        <begin position="147"/>
        <end position="181"/>
    </location>
</feature>
<protein>
    <submittedName>
        <fullName evidence="2">Uncharacterized protein</fullName>
    </submittedName>
</protein>
<feature type="compositionally biased region" description="Basic and acidic residues" evidence="1">
    <location>
        <begin position="566"/>
        <end position="576"/>
    </location>
</feature>
<feature type="compositionally biased region" description="Polar residues" evidence="1">
    <location>
        <begin position="475"/>
        <end position="493"/>
    </location>
</feature>
<dbReference type="AlphaFoldDB" id="A0A834HP54"/>
<feature type="compositionally biased region" description="Polar residues" evidence="1">
    <location>
        <begin position="41"/>
        <end position="51"/>
    </location>
</feature>
<evidence type="ECO:0000256" key="1">
    <source>
        <dbReference type="SAM" id="MobiDB-lite"/>
    </source>
</evidence>
<feature type="compositionally biased region" description="Polar residues" evidence="1">
    <location>
        <begin position="908"/>
        <end position="918"/>
    </location>
</feature>
<feature type="compositionally biased region" description="Low complexity" evidence="1">
    <location>
        <begin position="508"/>
        <end position="523"/>
    </location>
</feature>
<feature type="region of interest" description="Disordered" evidence="1">
    <location>
        <begin position="1001"/>
        <end position="1030"/>
    </location>
</feature>